<dbReference type="InterPro" id="IPR046956">
    <property type="entry name" value="RLP23-like"/>
</dbReference>
<keyword evidence="8" id="KW-0325">Glycoprotein</keyword>
<dbReference type="InterPro" id="IPR032675">
    <property type="entry name" value="LRR_dom_sf"/>
</dbReference>
<dbReference type="AlphaFoldDB" id="A0AAD8RIQ9"/>
<accession>A0AAD8RIQ9</accession>
<comment type="caution">
    <text evidence="9">The sequence shown here is derived from an EMBL/GenBank/DDBJ whole genome shotgun (WGS) entry which is preliminary data.</text>
</comment>
<dbReference type="Proteomes" id="UP001231189">
    <property type="component" value="Unassembled WGS sequence"/>
</dbReference>
<sequence length="265" mass="29350">MVLWPPRWGGAVAPPWPGLAWRRRALACAAVAAMVVGLLDPDHALALLQLKHWFTSIDESVTAFQSWKSGKDCYEWDGIHSGAHTGHVISLDLGDRGLETDHLDHVLFELTSLRHLHLGGNNFNLSEIPSTGFERLTSLTHLNLSNCNFAGQVPAYSIGQLTKLVSLNISFTPELTELFNDGYRFSGDITYLGQLMLPNLTALVANLTRLRELHLGWVYMLGQGEEWCNGLAKHTLDLRVLSLPFCFLSSPICGPLDRLHSLSTI</sequence>
<evidence type="ECO:0000256" key="7">
    <source>
        <dbReference type="ARBA" id="ARBA00023136"/>
    </source>
</evidence>
<evidence type="ECO:0000256" key="1">
    <source>
        <dbReference type="ARBA" id="ARBA00004479"/>
    </source>
</evidence>
<keyword evidence="6" id="KW-1133">Transmembrane helix</keyword>
<organism evidence="9 10">
    <name type="scientific">Lolium multiflorum</name>
    <name type="common">Italian ryegrass</name>
    <name type="synonym">Lolium perenne subsp. multiflorum</name>
    <dbReference type="NCBI Taxonomy" id="4521"/>
    <lineage>
        <taxon>Eukaryota</taxon>
        <taxon>Viridiplantae</taxon>
        <taxon>Streptophyta</taxon>
        <taxon>Embryophyta</taxon>
        <taxon>Tracheophyta</taxon>
        <taxon>Spermatophyta</taxon>
        <taxon>Magnoliopsida</taxon>
        <taxon>Liliopsida</taxon>
        <taxon>Poales</taxon>
        <taxon>Poaceae</taxon>
        <taxon>BOP clade</taxon>
        <taxon>Pooideae</taxon>
        <taxon>Poodae</taxon>
        <taxon>Poeae</taxon>
        <taxon>Poeae Chloroplast Group 2 (Poeae type)</taxon>
        <taxon>Loliodinae</taxon>
        <taxon>Loliinae</taxon>
        <taxon>Lolium</taxon>
    </lineage>
</organism>
<keyword evidence="7" id="KW-0472">Membrane</keyword>
<evidence type="ECO:0000313" key="9">
    <source>
        <dbReference type="EMBL" id="KAK1625844.1"/>
    </source>
</evidence>
<reference evidence="9" key="1">
    <citation type="submission" date="2023-07" db="EMBL/GenBank/DDBJ databases">
        <title>A chromosome-level genome assembly of Lolium multiflorum.</title>
        <authorList>
            <person name="Chen Y."/>
            <person name="Copetti D."/>
            <person name="Kolliker R."/>
            <person name="Studer B."/>
        </authorList>
    </citation>
    <scope>NUCLEOTIDE SEQUENCE</scope>
    <source>
        <strain evidence="9">02402/16</strain>
        <tissue evidence="9">Leaf</tissue>
    </source>
</reference>
<dbReference type="SUPFAM" id="SSF52058">
    <property type="entry name" value="L domain-like"/>
    <property type="match status" value="1"/>
</dbReference>
<keyword evidence="4" id="KW-0732">Signal</keyword>
<gene>
    <name evidence="9" type="ORF">QYE76_000159</name>
</gene>
<evidence type="ECO:0000256" key="6">
    <source>
        <dbReference type="ARBA" id="ARBA00022989"/>
    </source>
</evidence>
<evidence type="ECO:0000313" key="10">
    <source>
        <dbReference type="Proteomes" id="UP001231189"/>
    </source>
</evidence>
<name>A0AAD8RIQ9_LOLMU</name>
<comment type="subcellular location">
    <subcellularLocation>
        <location evidence="1">Membrane</location>
        <topology evidence="1">Single-pass type I membrane protein</topology>
    </subcellularLocation>
</comment>
<evidence type="ECO:0000256" key="8">
    <source>
        <dbReference type="ARBA" id="ARBA00023180"/>
    </source>
</evidence>
<dbReference type="PANTHER" id="PTHR48061">
    <property type="entry name" value="LEUCINE-RICH REPEAT RECEPTOR PROTEIN KINASE EMS1-LIKE-RELATED"/>
    <property type="match status" value="1"/>
</dbReference>
<dbReference type="GO" id="GO:0016020">
    <property type="term" value="C:membrane"/>
    <property type="evidence" value="ECO:0007669"/>
    <property type="project" value="UniProtKB-SubCell"/>
</dbReference>
<evidence type="ECO:0000256" key="2">
    <source>
        <dbReference type="ARBA" id="ARBA00022614"/>
    </source>
</evidence>
<evidence type="ECO:0000256" key="4">
    <source>
        <dbReference type="ARBA" id="ARBA00022729"/>
    </source>
</evidence>
<proteinExistence type="predicted"/>
<keyword evidence="10" id="KW-1185">Reference proteome</keyword>
<dbReference type="PANTHER" id="PTHR48061:SF48">
    <property type="entry name" value="OS01G0162500 PROTEIN"/>
    <property type="match status" value="1"/>
</dbReference>
<dbReference type="Pfam" id="PF12799">
    <property type="entry name" value="LRR_4"/>
    <property type="match status" value="1"/>
</dbReference>
<evidence type="ECO:0008006" key="11">
    <source>
        <dbReference type="Google" id="ProtNLM"/>
    </source>
</evidence>
<keyword evidence="2" id="KW-0433">Leucine-rich repeat</keyword>
<keyword evidence="5" id="KW-0677">Repeat</keyword>
<keyword evidence="3" id="KW-0812">Transmembrane</keyword>
<evidence type="ECO:0000256" key="5">
    <source>
        <dbReference type="ARBA" id="ARBA00022737"/>
    </source>
</evidence>
<dbReference type="EMBL" id="JAUUTY010000005">
    <property type="protein sequence ID" value="KAK1625844.1"/>
    <property type="molecule type" value="Genomic_DNA"/>
</dbReference>
<dbReference type="InterPro" id="IPR025875">
    <property type="entry name" value="Leu-rich_rpt_4"/>
</dbReference>
<dbReference type="Gene3D" id="3.80.10.10">
    <property type="entry name" value="Ribonuclease Inhibitor"/>
    <property type="match status" value="1"/>
</dbReference>
<evidence type="ECO:0000256" key="3">
    <source>
        <dbReference type="ARBA" id="ARBA00022692"/>
    </source>
</evidence>
<protein>
    <recommendedName>
        <fullName evidence="11">Leucine-rich repeat-containing N-terminal plant-type domain-containing protein</fullName>
    </recommendedName>
</protein>